<dbReference type="AlphaFoldDB" id="A0A4S1CJL9"/>
<organism evidence="3 4">
    <name type="scientific">Geomonas terrae</name>
    <dbReference type="NCBI Taxonomy" id="2562681"/>
    <lineage>
        <taxon>Bacteria</taxon>
        <taxon>Pseudomonadati</taxon>
        <taxon>Thermodesulfobacteriota</taxon>
        <taxon>Desulfuromonadia</taxon>
        <taxon>Geobacterales</taxon>
        <taxon>Geobacteraceae</taxon>
        <taxon>Geomonas</taxon>
    </lineage>
</organism>
<evidence type="ECO:0000256" key="1">
    <source>
        <dbReference type="SAM" id="Coils"/>
    </source>
</evidence>
<keyword evidence="4" id="KW-1185">Reference proteome</keyword>
<gene>
    <name evidence="3" type="ORF">E4633_00080</name>
</gene>
<accession>A0A4S1CJL9</accession>
<keyword evidence="1" id="KW-0175">Coiled coil</keyword>
<feature type="signal peptide" evidence="2">
    <location>
        <begin position="1"/>
        <end position="24"/>
    </location>
</feature>
<dbReference type="Proteomes" id="UP000306416">
    <property type="component" value="Unassembled WGS sequence"/>
</dbReference>
<evidence type="ECO:0000313" key="4">
    <source>
        <dbReference type="Proteomes" id="UP000306416"/>
    </source>
</evidence>
<dbReference type="RefSeq" id="WP_135868255.1">
    <property type="nucleotide sequence ID" value="NZ_SRSC01000001.1"/>
</dbReference>
<dbReference type="InterPro" id="IPR021803">
    <property type="entry name" value="DUF3373"/>
</dbReference>
<dbReference type="Pfam" id="PF11853">
    <property type="entry name" value="DUF3373"/>
    <property type="match status" value="1"/>
</dbReference>
<name>A0A4S1CJL9_9BACT</name>
<proteinExistence type="predicted"/>
<protein>
    <submittedName>
        <fullName evidence="3">DUF3373 domain-containing protein</fullName>
    </submittedName>
</protein>
<evidence type="ECO:0000256" key="2">
    <source>
        <dbReference type="SAM" id="SignalP"/>
    </source>
</evidence>
<keyword evidence="2" id="KW-0732">Signal</keyword>
<sequence length="590" mass="64226">MKKLEKLLVGAALCALAVPAAAQADDQEMQKKIDDLTKKVQKLEEQQKGSDEKKIADLTKKVDKIEEKSLGKWLTIGGDYRFRVDNLNGRTVAYRDANTTFSNAASKLQQDFFSNPSTAAGSSAYFGGAPFSMSTAGALGALMQFQNGMNAVRTYNDAHSFVTNPMNGGLIGGLGMIPGPGMIPAYKPNNDTLYTNRLGLNLHAKATKDVTVNVRLLAYKVFGAQDDNAVTNSGGTPFFADRVGTFDGTTGHVPSSSFLNVDRAYATWSNIADQPIWFSVGRRPSTEGAPSNLRLNNERPGNGGTPALLVDYAFDGMTIGWAPDIEGLPGAYAKICYGRGFEGGFETTTNNLKDTDMLGLAIIPVDTDPLRVWLQYNRGFNIFDFPAMKDTAFGNTYPSTDLGAIDWYGAGAMSTLKNIGPGNLNFFADAGLSVTHPNENVSAQAGFQGLMTGGFFDPEKPTSKTGWAAYAGARYDYTPTKTKVGVEYNHGSKNWITFAPAADDMWTTKLGTRGNVYEGYLIQEINSKPVSSYLSKAFFRVGFQWYDFDYTGSNNWVGAPVKISEVNNRMMMLTPVKYARDIYATFEVKF</sequence>
<reference evidence="3 4" key="1">
    <citation type="submission" date="2019-04" db="EMBL/GenBank/DDBJ databases">
        <title>Geobacter oryzae sp. nov., ferric-reducing bacteria isolated from paddy soil.</title>
        <authorList>
            <person name="Xu Z."/>
            <person name="Masuda Y."/>
            <person name="Itoh H."/>
            <person name="Senoo K."/>
        </authorList>
    </citation>
    <scope>NUCLEOTIDE SEQUENCE [LARGE SCALE GENOMIC DNA]</scope>
    <source>
        <strain evidence="3 4">Red111</strain>
    </source>
</reference>
<feature type="coiled-coil region" evidence="1">
    <location>
        <begin position="26"/>
        <end position="68"/>
    </location>
</feature>
<feature type="chain" id="PRO_5020546090" evidence="2">
    <location>
        <begin position="25"/>
        <end position="590"/>
    </location>
</feature>
<dbReference type="EMBL" id="SRSC01000001">
    <property type="protein sequence ID" value="TGU73908.1"/>
    <property type="molecule type" value="Genomic_DNA"/>
</dbReference>
<comment type="caution">
    <text evidence="3">The sequence shown here is derived from an EMBL/GenBank/DDBJ whole genome shotgun (WGS) entry which is preliminary data.</text>
</comment>
<evidence type="ECO:0000313" key="3">
    <source>
        <dbReference type="EMBL" id="TGU73908.1"/>
    </source>
</evidence>